<evidence type="ECO:0000256" key="10">
    <source>
        <dbReference type="SAM" id="MobiDB-lite"/>
    </source>
</evidence>
<evidence type="ECO:0000256" key="11">
    <source>
        <dbReference type="SAM" id="Phobius"/>
    </source>
</evidence>
<dbReference type="SUPFAM" id="SSF103473">
    <property type="entry name" value="MFS general substrate transporter"/>
    <property type="match status" value="2"/>
</dbReference>
<feature type="transmembrane region" description="Helical" evidence="11">
    <location>
        <begin position="567"/>
        <end position="585"/>
    </location>
</feature>
<protein>
    <submittedName>
        <fullName evidence="13">MFS general substrate transporter</fullName>
    </submittedName>
</protein>
<keyword evidence="7" id="KW-0408">Iron</keyword>
<evidence type="ECO:0000256" key="3">
    <source>
        <dbReference type="ARBA" id="ARBA00022448"/>
    </source>
</evidence>
<evidence type="ECO:0000313" key="14">
    <source>
        <dbReference type="Proteomes" id="UP001321749"/>
    </source>
</evidence>
<feature type="transmembrane region" description="Helical" evidence="11">
    <location>
        <begin position="361"/>
        <end position="382"/>
    </location>
</feature>
<feature type="transmembrane region" description="Helical" evidence="11">
    <location>
        <begin position="427"/>
        <end position="446"/>
    </location>
</feature>
<feature type="transmembrane region" description="Helical" evidence="11">
    <location>
        <begin position="81"/>
        <end position="106"/>
    </location>
</feature>
<evidence type="ECO:0000256" key="4">
    <source>
        <dbReference type="ARBA" id="ARBA00022496"/>
    </source>
</evidence>
<evidence type="ECO:0000256" key="1">
    <source>
        <dbReference type="ARBA" id="ARBA00004141"/>
    </source>
</evidence>
<sequence length="601" mass="65874">MAGLSNLLAGFRRQPPPDDASSSGAPVDSSKEKDVATAEAAAVGNGQSGSDQADPDRPVEDFQRGVQEVEGITLAWTKASLIGVFVNIWLLYLVNAFQSAILWSLVPFVTSELESHSLLNVIYIVADAIGAALFIPLAKVLDVWGRAEGFLFMTVLATLGMVLMAACKDLPTFCAAYVFYNVGFRGVTYCVDVITADASKLRNRGLAYAFTSSPYMISAFAGPKASESFYENINWRWGFGCFAIIFPVVAAPLYFVLKFNLRKAEKTGILSEKKSDRTLLQNIVYYALEFDLLGVVLFSGGLTVFLLPFTLAADAPSGWSTGYIIAMIVVGLVVLGFFVVYEWLWAPTPMLNFQILSDRTVIGACLLGATYQISYYCWANYFTSFLQVVNYLTLAEAGYVSNTFNVVSGILLIAVGFSIRKTGRFKWLLYIGVPLYVFAQGLMIYFRQPKQSYWYLVMCQIFISVGGAIFIIVQQVAVQAAVDHQHVAAALALIYVAGTVGGAMGSTISGAIWTNTFRSALARKLPESALADLDTIYGDLETQLSYEPRTDERVAIQESYAYAQTRMLAAGTAIMALCFIWMLLFRNINVSKNKQVKGTVF</sequence>
<keyword evidence="8" id="KW-0406">Ion transport</keyword>
<evidence type="ECO:0000256" key="6">
    <source>
        <dbReference type="ARBA" id="ARBA00022989"/>
    </source>
</evidence>
<reference evidence="13" key="1">
    <citation type="journal article" date="2023" name="Mol. Phylogenet. Evol.">
        <title>Genome-scale phylogeny and comparative genomics of the fungal order Sordariales.</title>
        <authorList>
            <person name="Hensen N."/>
            <person name="Bonometti L."/>
            <person name="Westerberg I."/>
            <person name="Brannstrom I.O."/>
            <person name="Guillou S."/>
            <person name="Cros-Aarteil S."/>
            <person name="Calhoun S."/>
            <person name="Haridas S."/>
            <person name="Kuo A."/>
            <person name="Mondo S."/>
            <person name="Pangilinan J."/>
            <person name="Riley R."/>
            <person name="LaButti K."/>
            <person name="Andreopoulos B."/>
            <person name="Lipzen A."/>
            <person name="Chen C."/>
            <person name="Yan M."/>
            <person name="Daum C."/>
            <person name="Ng V."/>
            <person name="Clum A."/>
            <person name="Steindorff A."/>
            <person name="Ohm R.A."/>
            <person name="Martin F."/>
            <person name="Silar P."/>
            <person name="Natvig D.O."/>
            <person name="Lalanne C."/>
            <person name="Gautier V."/>
            <person name="Ament-Velasquez S.L."/>
            <person name="Kruys A."/>
            <person name="Hutchinson M.I."/>
            <person name="Powell A.J."/>
            <person name="Barry K."/>
            <person name="Miller A.N."/>
            <person name="Grigoriev I.V."/>
            <person name="Debuchy R."/>
            <person name="Gladieux P."/>
            <person name="Hiltunen Thoren M."/>
            <person name="Johannesson H."/>
        </authorList>
    </citation>
    <scope>NUCLEOTIDE SEQUENCE</scope>
    <source>
        <strain evidence="13">PSN324</strain>
    </source>
</reference>
<dbReference type="Proteomes" id="UP001321749">
    <property type="component" value="Unassembled WGS sequence"/>
</dbReference>
<dbReference type="Pfam" id="PF07690">
    <property type="entry name" value="MFS_1"/>
    <property type="match status" value="1"/>
</dbReference>
<gene>
    <name evidence="13" type="ORF">QBC42DRAFT_289132</name>
</gene>
<keyword evidence="6 11" id="KW-1133">Transmembrane helix</keyword>
<evidence type="ECO:0000256" key="5">
    <source>
        <dbReference type="ARBA" id="ARBA00022692"/>
    </source>
</evidence>
<organism evidence="13 14">
    <name type="scientific">Cladorrhinum samala</name>
    <dbReference type="NCBI Taxonomy" id="585594"/>
    <lineage>
        <taxon>Eukaryota</taxon>
        <taxon>Fungi</taxon>
        <taxon>Dikarya</taxon>
        <taxon>Ascomycota</taxon>
        <taxon>Pezizomycotina</taxon>
        <taxon>Sordariomycetes</taxon>
        <taxon>Sordariomycetidae</taxon>
        <taxon>Sordariales</taxon>
        <taxon>Podosporaceae</taxon>
        <taxon>Cladorrhinum</taxon>
    </lineage>
</organism>
<feature type="transmembrane region" description="Helical" evidence="11">
    <location>
        <begin position="118"/>
        <end position="137"/>
    </location>
</feature>
<evidence type="ECO:0000259" key="12">
    <source>
        <dbReference type="PROSITE" id="PS50850"/>
    </source>
</evidence>
<evidence type="ECO:0000313" key="13">
    <source>
        <dbReference type="EMBL" id="KAK4459844.1"/>
    </source>
</evidence>
<dbReference type="GO" id="GO:0010106">
    <property type="term" value="P:cellular response to iron ion starvation"/>
    <property type="evidence" value="ECO:0007669"/>
    <property type="project" value="UniProtKB-ARBA"/>
</dbReference>
<keyword evidence="9 11" id="KW-0472">Membrane</keyword>
<keyword evidence="5 11" id="KW-0812">Transmembrane</keyword>
<keyword evidence="14" id="KW-1185">Reference proteome</keyword>
<feature type="transmembrane region" description="Helical" evidence="11">
    <location>
        <begin position="452"/>
        <end position="478"/>
    </location>
</feature>
<dbReference type="Gene3D" id="1.20.1250.20">
    <property type="entry name" value="MFS general substrate transporter like domains"/>
    <property type="match status" value="2"/>
</dbReference>
<dbReference type="PROSITE" id="PS50850">
    <property type="entry name" value="MFS"/>
    <property type="match status" value="1"/>
</dbReference>
<reference evidence="13" key="2">
    <citation type="submission" date="2023-06" db="EMBL/GenBank/DDBJ databases">
        <authorList>
            <consortium name="Lawrence Berkeley National Laboratory"/>
            <person name="Mondo S.J."/>
            <person name="Hensen N."/>
            <person name="Bonometti L."/>
            <person name="Westerberg I."/>
            <person name="Brannstrom I.O."/>
            <person name="Guillou S."/>
            <person name="Cros-Aarteil S."/>
            <person name="Calhoun S."/>
            <person name="Haridas S."/>
            <person name="Kuo A."/>
            <person name="Pangilinan J."/>
            <person name="Riley R."/>
            <person name="Labutti K."/>
            <person name="Andreopoulos B."/>
            <person name="Lipzen A."/>
            <person name="Chen C."/>
            <person name="Yanf M."/>
            <person name="Daum C."/>
            <person name="Ng V."/>
            <person name="Clum A."/>
            <person name="Steindorff A."/>
            <person name="Ohm R."/>
            <person name="Martin F."/>
            <person name="Silar P."/>
            <person name="Natvig D."/>
            <person name="Lalanne C."/>
            <person name="Gautier V."/>
            <person name="Ament-Velasquez S.L."/>
            <person name="Kruys A."/>
            <person name="Hutchinson M.I."/>
            <person name="Powell A.J."/>
            <person name="Barry K."/>
            <person name="Miller A.N."/>
            <person name="Grigoriev I.V."/>
            <person name="Debuchy R."/>
            <person name="Gladieux P."/>
            <person name="Thoren M.H."/>
            <person name="Johannesson H."/>
        </authorList>
    </citation>
    <scope>NUCLEOTIDE SEQUENCE</scope>
    <source>
        <strain evidence="13">PSN324</strain>
    </source>
</reference>
<feature type="compositionally biased region" description="Low complexity" evidence="10">
    <location>
        <begin position="19"/>
        <end position="28"/>
    </location>
</feature>
<dbReference type="InterPro" id="IPR011701">
    <property type="entry name" value="MFS"/>
</dbReference>
<feature type="transmembrane region" description="Helical" evidence="11">
    <location>
        <begin position="149"/>
        <end position="166"/>
    </location>
</feature>
<dbReference type="AlphaFoldDB" id="A0AAV9HGN1"/>
<comment type="subcellular location">
    <subcellularLocation>
        <location evidence="1">Membrane</location>
        <topology evidence="1">Multi-pass membrane protein</topology>
    </subcellularLocation>
</comment>
<dbReference type="InterPro" id="IPR020846">
    <property type="entry name" value="MFS_dom"/>
</dbReference>
<dbReference type="GO" id="GO:0022857">
    <property type="term" value="F:transmembrane transporter activity"/>
    <property type="evidence" value="ECO:0007669"/>
    <property type="project" value="InterPro"/>
</dbReference>
<dbReference type="GO" id="GO:0005886">
    <property type="term" value="C:plasma membrane"/>
    <property type="evidence" value="ECO:0007669"/>
    <property type="project" value="TreeGrafter"/>
</dbReference>
<feature type="transmembrane region" description="Helical" evidence="11">
    <location>
        <begin position="490"/>
        <end position="513"/>
    </location>
</feature>
<dbReference type="InterPro" id="IPR036259">
    <property type="entry name" value="MFS_trans_sf"/>
</dbReference>
<feature type="transmembrane region" description="Helical" evidence="11">
    <location>
        <begin position="283"/>
        <end position="309"/>
    </location>
</feature>
<evidence type="ECO:0000256" key="8">
    <source>
        <dbReference type="ARBA" id="ARBA00023065"/>
    </source>
</evidence>
<dbReference type="EMBL" id="MU865026">
    <property type="protein sequence ID" value="KAK4459844.1"/>
    <property type="molecule type" value="Genomic_DNA"/>
</dbReference>
<feature type="domain" description="Major facilitator superfamily (MFS) profile" evidence="12">
    <location>
        <begin position="84"/>
        <end position="588"/>
    </location>
</feature>
<feature type="transmembrane region" description="Helical" evidence="11">
    <location>
        <begin position="402"/>
        <end position="420"/>
    </location>
</feature>
<proteinExistence type="inferred from homology"/>
<dbReference type="GO" id="GO:0006826">
    <property type="term" value="P:iron ion transport"/>
    <property type="evidence" value="ECO:0007669"/>
    <property type="project" value="UniProtKB-KW"/>
</dbReference>
<dbReference type="FunFam" id="1.20.1250.20:FF:000284">
    <property type="entry name" value="Siderophore iron transporter mirB"/>
    <property type="match status" value="1"/>
</dbReference>
<feature type="region of interest" description="Disordered" evidence="10">
    <location>
        <begin position="1"/>
        <end position="58"/>
    </location>
</feature>
<evidence type="ECO:0000256" key="9">
    <source>
        <dbReference type="ARBA" id="ARBA00023136"/>
    </source>
</evidence>
<accession>A0AAV9HGN1</accession>
<keyword evidence="4" id="KW-0410">Iron transport</keyword>
<dbReference type="FunFam" id="1.20.1250.20:FF:000302">
    <property type="entry name" value="MFS siderochrome iron transporter MirB"/>
    <property type="match status" value="1"/>
</dbReference>
<feature type="transmembrane region" description="Helical" evidence="11">
    <location>
        <begin position="321"/>
        <end position="341"/>
    </location>
</feature>
<keyword evidence="3" id="KW-0813">Transport</keyword>
<comment type="similarity">
    <text evidence="2">Belongs to the major facilitator superfamily.</text>
</comment>
<dbReference type="PANTHER" id="PTHR23501:SF50">
    <property type="entry name" value="MFS SIDEROCHROME IRON TRANSPORTER MIRB (AFU_ORTHOLOGUE AFUA_3G03640)-RELATED"/>
    <property type="match status" value="1"/>
</dbReference>
<name>A0AAV9HGN1_9PEZI</name>
<comment type="caution">
    <text evidence="13">The sequence shown here is derived from an EMBL/GenBank/DDBJ whole genome shotgun (WGS) entry which is preliminary data.</text>
</comment>
<evidence type="ECO:0000256" key="7">
    <source>
        <dbReference type="ARBA" id="ARBA00023004"/>
    </source>
</evidence>
<dbReference type="PANTHER" id="PTHR23501">
    <property type="entry name" value="MAJOR FACILITATOR SUPERFAMILY"/>
    <property type="match status" value="1"/>
</dbReference>
<feature type="transmembrane region" description="Helical" evidence="11">
    <location>
        <begin position="235"/>
        <end position="257"/>
    </location>
</feature>
<evidence type="ECO:0000256" key="2">
    <source>
        <dbReference type="ARBA" id="ARBA00008335"/>
    </source>
</evidence>